<gene>
    <name evidence="5" type="ORF">C1H76_8995</name>
</gene>
<reference evidence="5 6" key="1">
    <citation type="submission" date="2018-02" db="EMBL/GenBank/DDBJ databases">
        <title>Draft genome sequences of Elsinoe sp., causing black scab on jojoba.</title>
        <authorList>
            <person name="Stodart B."/>
            <person name="Jeffress S."/>
            <person name="Ash G."/>
            <person name="Arun Chinnappa K."/>
        </authorList>
    </citation>
    <scope>NUCLEOTIDE SEQUENCE [LARGE SCALE GENOMIC DNA]</scope>
    <source>
        <strain evidence="5 6">Hillstone_2</strain>
    </source>
</reference>
<dbReference type="NCBIfam" id="TIGR01733">
    <property type="entry name" value="AA-adenyl-dom"/>
    <property type="match status" value="1"/>
</dbReference>
<accession>A0A4U7AT39</accession>
<dbReference type="InterPro" id="IPR036736">
    <property type="entry name" value="ACP-like_sf"/>
</dbReference>
<keyword evidence="2" id="KW-0597">Phosphoprotein</keyword>
<keyword evidence="1" id="KW-0596">Phosphopantetheine</keyword>
<dbReference type="Gene3D" id="3.30.559.10">
    <property type="entry name" value="Chloramphenicol acetyltransferase-like domain"/>
    <property type="match status" value="2"/>
</dbReference>
<evidence type="ECO:0000313" key="5">
    <source>
        <dbReference type="EMBL" id="TKX18734.1"/>
    </source>
</evidence>
<dbReference type="PROSITE" id="PS00012">
    <property type="entry name" value="PHOSPHOPANTETHEINE"/>
    <property type="match status" value="1"/>
</dbReference>
<evidence type="ECO:0000256" key="3">
    <source>
        <dbReference type="ARBA" id="ARBA00022598"/>
    </source>
</evidence>
<dbReference type="SUPFAM" id="SSF47336">
    <property type="entry name" value="ACP-like"/>
    <property type="match status" value="2"/>
</dbReference>
<dbReference type="Gene3D" id="1.10.1200.10">
    <property type="entry name" value="ACP-like"/>
    <property type="match status" value="2"/>
</dbReference>
<dbReference type="EMBL" id="PTQR01000126">
    <property type="protein sequence ID" value="TKX18734.1"/>
    <property type="molecule type" value="Genomic_DNA"/>
</dbReference>
<dbReference type="InterPro" id="IPR020806">
    <property type="entry name" value="PKS_PP-bd"/>
</dbReference>
<feature type="domain" description="Carrier" evidence="4">
    <location>
        <begin position="1"/>
        <end position="72"/>
    </location>
</feature>
<dbReference type="InterPro" id="IPR000873">
    <property type="entry name" value="AMP-dep_synth/lig_dom"/>
</dbReference>
<dbReference type="SUPFAM" id="SSF52777">
    <property type="entry name" value="CoA-dependent acyltransferases"/>
    <property type="match status" value="4"/>
</dbReference>
<comment type="caution">
    <text evidence="5">The sequence shown here is derived from an EMBL/GenBank/DDBJ whole genome shotgun (WGS) entry which is preliminary data.</text>
</comment>
<dbReference type="SUPFAM" id="SSF56801">
    <property type="entry name" value="Acetyl-CoA synthetase-like"/>
    <property type="match status" value="1"/>
</dbReference>
<dbReference type="Pfam" id="PF00550">
    <property type="entry name" value="PP-binding"/>
    <property type="match status" value="2"/>
</dbReference>
<dbReference type="GO" id="GO:0043041">
    <property type="term" value="P:amino acid activation for nonribosomal peptide biosynthetic process"/>
    <property type="evidence" value="ECO:0007669"/>
    <property type="project" value="TreeGrafter"/>
</dbReference>
<proteinExistence type="predicted"/>
<evidence type="ECO:0000256" key="2">
    <source>
        <dbReference type="ARBA" id="ARBA00022553"/>
    </source>
</evidence>
<dbReference type="Pfam" id="PF00501">
    <property type="entry name" value="AMP-binding"/>
    <property type="match status" value="1"/>
</dbReference>
<dbReference type="Gene3D" id="3.30.559.30">
    <property type="entry name" value="Nonribosomal peptide synthetase, condensation domain"/>
    <property type="match status" value="2"/>
</dbReference>
<dbReference type="InterPro" id="IPR023213">
    <property type="entry name" value="CAT-like_dom_sf"/>
</dbReference>
<dbReference type="GO" id="GO:0005737">
    <property type="term" value="C:cytoplasm"/>
    <property type="evidence" value="ECO:0007669"/>
    <property type="project" value="TreeGrafter"/>
</dbReference>
<dbReference type="Pfam" id="PF00668">
    <property type="entry name" value="Condensation"/>
    <property type="match status" value="2"/>
</dbReference>
<dbReference type="PROSITE" id="PS50075">
    <property type="entry name" value="CARRIER"/>
    <property type="match status" value="2"/>
</dbReference>
<dbReference type="CDD" id="cd05918">
    <property type="entry name" value="A_NRPS_SidN3_like"/>
    <property type="match status" value="1"/>
</dbReference>
<dbReference type="PROSITE" id="PS00455">
    <property type="entry name" value="AMP_BINDING"/>
    <property type="match status" value="1"/>
</dbReference>
<dbReference type="Gene3D" id="2.30.38.10">
    <property type="entry name" value="Luciferase, Domain 3"/>
    <property type="match status" value="1"/>
</dbReference>
<dbReference type="GO" id="GO:0016874">
    <property type="term" value="F:ligase activity"/>
    <property type="evidence" value="ECO:0007669"/>
    <property type="project" value="UniProtKB-KW"/>
</dbReference>
<keyword evidence="3" id="KW-0436">Ligase</keyword>
<dbReference type="InterPro" id="IPR001242">
    <property type="entry name" value="Condensation_dom"/>
</dbReference>
<protein>
    <submittedName>
        <fullName evidence="5">AMP-binding enzyme-4</fullName>
    </submittedName>
</protein>
<evidence type="ECO:0000313" key="6">
    <source>
        <dbReference type="Proteomes" id="UP000308133"/>
    </source>
</evidence>
<dbReference type="Gene3D" id="3.30.300.30">
    <property type="match status" value="1"/>
</dbReference>
<dbReference type="PANTHER" id="PTHR45527">
    <property type="entry name" value="NONRIBOSOMAL PEPTIDE SYNTHETASE"/>
    <property type="match status" value="1"/>
</dbReference>
<dbReference type="CDD" id="cd19545">
    <property type="entry name" value="FUM14_C_NRPS-like"/>
    <property type="match status" value="1"/>
</dbReference>
<sequence length="1596" mass="177126">MERQLRQQWAIILGIDADLISVDDSFLRIGGDSISAMRLVATAKRAGLSLTVADVLRRPRLCDLALNVHSANDNNQVTVESTIAFSLLKESMEVDWARSQASRLCSVTEERIEDMFPCTPLQEGLLAMTAYQSGNYIAQMIADLPADIDITRLQKAWSSVVKYAAILRTRIVDLPGQGLVQVVLDLPCECTQITEASSRPIQDMGLGKQLCYAYIDKTEGSACAQFILVIHHALYDGWSWPLLQESIEKAYKGSPLSDDVSSFQGFVQHLSSIDLDVAAQYWQLRLAGSQAAQFPTLPSAIYRPHATSVINQSFGGLRWAGRDFTATTIIRAAWAMTQARYTETPEAIFGAVVSGRQAPVPGIEQMIGPTIATVPLRVLVDGTMSVNQLLGQVQKEAFEMIKYEQAGLQRIRRLGEEAEQACRFQSIITVHPEQRKQIDRRAVLRWHTSKDLSAFSTYAIVLNCDLTQNGLDLQMNYDADIVDPAQAQRVVAQFQHILQQIMQPQSRGLCLRDLDIISPQDLWDIWAWNVSDYKLVTGRVHDLIGSVIDRQPGAPAVHAWDGKLTYAELDYYSTLLAHQLVTAGIQKNDIIPLCFEKSMWMAVSILGTMKAGGASVALDVNLPEERLRQIAQQVSAKLVLSSEPTQTLAHRLGNAKVLIVDKVHLIAPRSGPLSVLPDVTGTDRLYVVFTSGSTGKPKGIVVNHENFCSAFVYQHEALGYVNAPRVFEFCSYAFDVVWSNYLHTLCVGGCICVPSEVQRRGNICQAMRDLQVTFADLTPTVARLLDPAEVPDLHTLLLAGEAIKEADAEQWSHVPVVLNTYGPAETTIKTTIAPILRGIKGDPNIGRGYGGNTWLVDPKDYNRLVPIGCVGELVFDGPLVIQGYLNDHEKTAAAFINDPPWLGNGAPGIPGRHGRVYCTGDLVRYRPDGSLDFLGRKDDQVKIRGQRIELGEVEHHIRALLEVELQSTTAAFSEILVVAEVVQPSGADRSALVVFVVPPGAAELDERELGEAVGQLTFTLNESLMEVVPPAMIPSGYIPLRAVPVAPTGKTDRRELQRLGASLKLQELAAAGPERAAVAPQNPTEQALRSIWAEVLNLSGDSISVEVSFARLGGDSITAMQVVSRCRAQNISVTVPDILRLQNIRRISSECRPGISPNIDHTFVKPDRNSAWALSPVQQIFLDENPSPEAYNYCNLSFMFKMRRPVSLEMMRAAALAVTQRHEMLRARFRRLPCGGWEQYIVPFDPSNVGFNQHIDLTHEEVEHRVQRRQDSLDIEQGPVFAMDVFEGHEEGQAILMSAHHLVIDLVSWRVIWHDLQEFLDGAPCRQSPLSFQDWCAMQDQEAQSLVDAQFSLFNSLPPQISYWQLHSKDCLIETSKELVERLDAKTTSLLLDSVNEVSCSDTADVLIATLDHTFRQVFSDRAAPPIFFEGHGREGIDGYDTDIADTVGWFTTFHPIQMPGSDNMASAIDASRKIRRQMVGRARPFFTHHYRSRLQRQEMEVLLIYTGRFQQLEDGKSKFCPLSRPVRFGTASPKVRRFAPIEVTVEVLNGHMTITFTIDKASDHQERLHTWLIAFADGLPNADESLLGSGNINLV</sequence>
<dbReference type="Gene3D" id="3.40.50.980">
    <property type="match status" value="2"/>
</dbReference>
<dbReference type="InterPro" id="IPR009081">
    <property type="entry name" value="PP-bd_ACP"/>
</dbReference>
<dbReference type="GO" id="GO:0031177">
    <property type="term" value="F:phosphopantetheine binding"/>
    <property type="evidence" value="ECO:0007669"/>
    <property type="project" value="InterPro"/>
</dbReference>
<dbReference type="GO" id="GO:0044550">
    <property type="term" value="P:secondary metabolite biosynthetic process"/>
    <property type="evidence" value="ECO:0007669"/>
    <property type="project" value="TreeGrafter"/>
</dbReference>
<dbReference type="FunFam" id="3.40.50.12780:FF:000014">
    <property type="entry name" value="Nonribosomal peptide synthetase 1"/>
    <property type="match status" value="1"/>
</dbReference>
<dbReference type="PANTHER" id="PTHR45527:SF12">
    <property type="entry name" value="NONRIBOSOMAL PEPTIDE SYNTHETASE IVOA"/>
    <property type="match status" value="1"/>
</dbReference>
<dbReference type="InterPro" id="IPR010071">
    <property type="entry name" value="AA_adenyl_dom"/>
</dbReference>
<dbReference type="InterPro" id="IPR020845">
    <property type="entry name" value="AMP-binding_CS"/>
</dbReference>
<dbReference type="FunFam" id="1.10.1200.10:FF:000005">
    <property type="entry name" value="Nonribosomal peptide synthetase 1"/>
    <property type="match status" value="1"/>
</dbReference>
<dbReference type="InterPro" id="IPR045851">
    <property type="entry name" value="AMP-bd_C_sf"/>
</dbReference>
<feature type="domain" description="Carrier" evidence="4">
    <location>
        <begin position="1079"/>
        <end position="1155"/>
    </location>
</feature>
<evidence type="ECO:0000259" key="4">
    <source>
        <dbReference type="PROSITE" id="PS50075"/>
    </source>
</evidence>
<evidence type="ECO:0000256" key="1">
    <source>
        <dbReference type="ARBA" id="ARBA00022450"/>
    </source>
</evidence>
<organism evidence="5 6">
    <name type="scientific">Elsinoe australis</name>
    <dbReference type="NCBI Taxonomy" id="40998"/>
    <lineage>
        <taxon>Eukaryota</taxon>
        <taxon>Fungi</taxon>
        <taxon>Dikarya</taxon>
        <taxon>Ascomycota</taxon>
        <taxon>Pezizomycotina</taxon>
        <taxon>Dothideomycetes</taxon>
        <taxon>Dothideomycetidae</taxon>
        <taxon>Myriangiales</taxon>
        <taxon>Elsinoaceae</taxon>
        <taxon>Elsinoe</taxon>
    </lineage>
</organism>
<name>A0A4U7AT39_9PEZI</name>
<dbReference type="SMART" id="SM00823">
    <property type="entry name" value="PKS_PP"/>
    <property type="match status" value="2"/>
</dbReference>
<dbReference type="Proteomes" id="UP000308133">
    <property type="component" value="Unassembled WGS sequence"/>
</dbReference>
<dbReference type="InterPro" id="IPR006162">
    <property type="entry name" value="Ppantetheine_attach_site"/>
</dbReference>